<comment type="caution">
    <text evidence="7">The sequence shown here is derived from an EMBL/GenBank/DDBJ whole genome shotgun (WGS) entry which is preliminary data.</text>
</comment>
<dbReference type="PANTHER" id="PTHR12308">
    <property type="entry name" value="ANOCTAMIN"/>
    <property type="match status" value="1"/>
</dbReference>
<dbReference type="GO" id="GO:0016020">
    <property type="term" value="C:membrane"/>
    <property type="evidence" value="ECO:0007669"/>
    <property type="project" value="UniProtKB-SubCell"/>
</dbReference>
<accession>A0AAU9IE59</accession>
<dbReference type="GO" id="GO:0005254">
    <property type="term" value="F:chloride channel activity"/>
    <property type="evidence" value="ECO:0007669"/>
    <property type="project" value="TreeGrafter"/>
</dbReference>
<feature type="transmembrane region" description="Helical" evidence="5">
    <location>
        <begin position="651"/>
        <end position="676"/>
    </location>
</feature>
<evidence type="ECO:0000256" key="5">
    <source>
        <dbReference type="SAM" id="Phobius"/>
    </source>
</evidence>
<evidence type="ECO:0000256" key="3">
    <source>
        <dbReference type="ARBA" id="ARBA00022989"/>
    </source>
</evidence>
<proteinExistence type="predicted"/>
<dbReference type="AlphaFoldDB" id="A0AAU9IE59"/>
<dbReference type="EMBL" id="CAJZBQ010000004">
    <property type="protein sequence ID" value="CAG9311621.1"/>
    <property type="molecule type" value="Genomic_DNA"/>
</dbReference>
<evidence type="ECO:0000256" key="4">
    <source>
        <dbReference type="ARBA" id="ARBA00023136"/>
    </source>
</evidence>
<keyword evidence="4 5" id="KW-0472">Membrane</keyword>
<name>A0AAU9IE59_9CILI</name>
<evidence type="ECO:0000313" key="7">
    <source>
        <dbReference type="EMBL" id="CAG9311621.1"/>
    </source>
</evidence>
<feature type="transmembrane region" description="Helical" evidence="5">
    <location>
        <begin position="785"/>
        <end position="807"/>
    </location>
</feature>
<evidence type="ECO:0000313" key="8">
    <source>
        <dbReference type="Proteomes" id="UP001162131"/>
    </source>
</evidence>
<protein>
    <recommendedName>
        <fullName evidence="6">Anoctamin transmembrane domain-containing protein</fullName>
    </recommendedName>
</protein>
<evidence type="ECO:0000256" key="1">
    <source>
        <dbReference type="ARBA" id="ARBA00004141"/>
    </source>
</evidence>
<evidence type="ECO:0000256" key="2">
    <source>
        <dbReference type="ARBA" id="ARBA00022692"/>
    </source>
</evidence>
<feature type="transmembrane region" description="Helical" evidence="5">
    <location>
        <begin position="578"/>
        <end position="599"/>
    </location>
</feature>
<dbReference type="Pfam" id="PF04547">
    <property type="entry name" value="Anoctamin"/>
    <property type="match status" value="1"/>
</dbReference>
<dbReference type="InterPro" id="IPR049452">
    <property type="entry name" value="Anoctamin_TM"/>
</dbReference>
<organism evidence="7 8">
    <name type="scientific">Blepharisma stoltei</name>
    <dbReference type="NCBI Taxonomy" id="1481888"/>
    <lineage>
        <taxon>Eukaryota</taxon>
        <taxon>Sar</taxon>
        <taxon>Alveolata</taxon>
        <taxon>Ciliophora</taxon>
        <taxon>Postciliodesmatophora</taxon>
        <taxon>Heterotrichea</taxon>
        <taxon>Heterotrichida</taxon>
        <taxon>Blepharismidae</taxon>
        <taxon>Blepharisma</taxon>
    </lineage>
</organism>
<sequence>MEFELIKLKNQIGCQLRQQVIDQQSYEVLLNERNKLLEKLHKLENHPFFQQKAKLAKKTEEKTIEPKQSKLSTSLIFKSTVQVTRTVALKKYFQGEFENNNINTTTTTRTISGSNWEYVIALPNPDYSSFWNRAVTKEEALRIFQKCFNPEYSSNAQLTRTNKFAEQAAFSGAFDSLDDFEKGGGKKLKFGGRLQRTPGNLFADNGGPARDVLTLFRNVLLVKLGSHLGLHLKQVISSNFKYIYILVCADDNDLEQEAESTEYNLQLEVGVSDLSSMEPCDKSFRPLRLVNSDPEIAGKLKELYENYPEIMNCFKVNESENSFFPAVGVTPENWRAYSLYLSKLKEGLKYVSELHLTPIQRMTYYQKLVRKCIQESNDAQVKKKKMLFSLWDRLEISKPIGAYSDYVRNIDSKSGVDLFKFLWRLHRNDQYNKRSIFKNIDRLKLLQSLISRQVKLHYLQQKELVVCHFPLVNHWELSGKSKFPNSELDTDQDTDLDDALNFLKDKNDAYQGLIHEWNNKIWDTNLPLGKIRNYFGEKIALYFSFIAFAAEFLKRSSYVGLIIFILQYSFDSRDTKVIWFNAIFCVYVSGWATTFLEIWRRKESALSVEWGQTDYEDDEVARPQFRGTLRRSPVNDDLEEVYYDPKRRIRYFVLAAVVTTFMVCVVLGMVASIMILRWELTDKLTLSGLDYSGTVCSTLNAFQIQCFNMIYGKIAIKLNNLENHRTQSEYENSLVIKTYAFQFANSFNSLFYIAFFKTNWEGCIVKTGNHKERKIGANCMDELNTQLICLFVVAFLKNILELGIPFIKFKLKQKEFKQKEADRKRLLALISVTDYEVLREDIDAQVQLPPYVTREVDGTLGDYMELAVLFGYITLFAVSFPLSSVLAFVILMFEIQVDKYKLLHLVRRPQPMGAKDIGTWWPIFNFNCIAAIFTNLAILCFTSRTFEDVAFINDNIFVVFALLALILMVVRYLLRVIIPDIPENYMNLFKRHQTIVERHLRGWDSIKSKYKGESEGYVNPKIYCTISKENAEQTIVESD</sequence>
<reference evidence="7" key="1">
    <citation type="submission" date="2021-09" db="EMBL/GenBank/DDBJ databases">
        <authorList>
            <consortium name="AG Swart"/>
            <person name="Singh M."/>
            <person name="Singh A."/>
            <person name="Seah K."/>
            <person name="Emmerich C."/>
        </authorList>
    </citation>
    <scope>NUCLEOTIDE SEQUENCE</scope>
    <source>
        <strain evidence="7">ATCC30299</strain>
    </source>
</reference>
<feature type="domain" description="Anoctamin transmembrane" evidence="6">
    <location>
        <begin position="531"/>
        <end position="991"/>
    </location>
</feature>
<gene>
    <name evidence="7" type="ORF">BSTOLATCC_MIC3908</name>
</gene>
<dbReference type="PANTHER" id="PTHR12308:SF73">
    <property type="entry name" value="ANOCTAMIN"/>
    <property type="match status" value="1"/>
</dbReference>
<comment type="subcellular location">
    <subcellularLocation>
        <location evidence="1">Membrane</location>
        <topology evidence="1">Multi-pass membrane protein</topology>
    </subcellularLocation>
</comment>
<keyword evidence="3 5" id="KW-1133">Transmembrane helix</keyword>
<feature type="transmembrane region" description="Helical" evidence="5">
    <location>
        <begin position="869"/>
        <end position="893"/>
    </location>
</feature>
<keyword evidence="8" id="KW-1185">Reference proteome</keyword>
<evidence type="ECO:0000259" key="6">
    <source>
        <dbReference type="Pfam" id="PF04547"/>
    </source>
</evidence>
<dbReference type="Proteomes" id="UP001162131">
    <property type="component" value="Unassembled WGS sequence"/>
</dbReference>
<feature type="transmembrane region" description="Helical" evidence="5">
    <location>
        <begin position="920"/>
        <end position="943"/>
    </location>
</feature>
<keyword evidence="2 5" id="KW-0812">Transmembrane</keyword>
<dbReference type="InterPro" id="IPR007632">
    <property type="entry name" value="Anoctamin"/>
</dbReference>
<feature type="transmembrane region" description="Helical" evidence="5">
    <location>
        <begin position="955"/>
        <end position="974"/>
    </location>
</feature>